<dbReference type="GO" id="GO:0008932">
    <property type="term" value="F:lytic endotransglycosylase activity"/>
    <property type="evidence" value="ECO:0007669"/>
    <property type="project" value="UniProtKB-UniRule"/>
</dbReference>
<keyword evidence="4 7" id="KW-0472">Membrane</keyword>
<evidence type="ECO:0000256" key="4">
    <source>
        <dbReference type="ARBA" id="ARBA00023136"/>
    </source>
</evidence>
<dbReference type="Proteomes" id="UP000183206">
    <property type="component" value="Unassembled WGS sequence"/>
</dbReference>
<protein>
    <recommendedName>
        <fullName evidence="7">Endolytic murein transglycosylase</fullName>
        <ecNumber evidence="7">4.2.2.29</ecNumber>
    </recommendedName>
    <alternativeName>
        <fullName evidence="7">Peptidoglycan lytic transglycosylase</fullName>
    </alternativeName>
    <alternativeName>
        <fullName evidence="7">Peptidoglycan polymerization terminase</fullName>
    </alternativeName>
</protein>
<keyword evidence="6 7" id="KW-0961">Cell wall biogenesis/degradation</keyword>
<keyword evidence="3 7" id="KW-1133">Transmembrane helix</keyword>
<dbReference type="GO" id="GO:0009252">
    <property type="term" value="P:peptidoglycan biosynthetic process"/>
    <property type="evidence" value="ECO:0007669"/>
    <property type="project" value="UniProtKB-UniRule"/>
</dbReference>
<dbReference type="PANTHER" id="PTHR30518:SF2">
    <property type="entry name" value="ENDOLYTIC MUREIN TRANSGLYCOSYLASE"/>
    <property type="match status" value="1"/>
</dbReference>
<feature type="site" description="Important for catalytic activity" evidence="7">
    <location>
        <position position="228"/>
    </location>
</feature>
<evidence type="ECO:0000256" key="1">
    <source>
        <dbReference type="ARBA" id="ARBA00022475"/>
    </source>
</evidence>
<evidence type="ECO:0000256" key="2">
    <source>
        <dbReference type="ARBA" id="ARBA00022692"/>
    </source>
</evidence>
<evidence type="ECO:0000256" key="6">
    <source>
        <dbReference type="ARBA" id="ARBA00023316"/>
    </source>
</evidence>
<evidence type="ECO:0000313" key="8">
    <source>
        <dbReference type="EMBL" id="OIO32590.1"/>
    </source>
</evidence>
<comment type="caution">
    <text evidence="8">The sequence shown here is derived from an EMBL/GenBank/DDBJ whole genome shotgun (WGS) entry which is preliminary data.</text>
</comment>
<dbReference type="Pfam" id="PF02618">
    <property type="entry name" value="YceG"/>
    <property type="match status" value="1"/>
</dbReference>
<organism evidence="8 9">
    <name type="scientific">Candidatus Nomurabacteria bacterium CG1_02_47_685</name>
    <dbReference type="NCBI Taxonomy" id="1805282"/>
    <lineage>
        <taxon>Bacteria</taxon>
        <taxon>Candidatus Nomuraibacteriota</taxon>
    </lineage>
</organism>
<name>A0A1J4VDG8_9BACT</name>
<keyword evidence="1 7" id="KW-1003">Cell membrane</keyword>
<comment type="subcellular location">
    <subcellularLocation>
        <location evidence="7">Cell membrane</location>
        <topology evidence="7">Single-pass membrane protein</topology>
    </subcellularLocation>
</comment>
<keyword evidence="5 7" id="KW-0456">Lyase</keyword>
<reference evidence="8 9" key="1">
    <citation type="journal article" date="2016" name="Environ. Microbiol.">
        <title>Genomic resolution of a cold subsurface aquifer community provides metabolic insights for novel microbes adapted to high CO concentrations.</title>
        <authorList>
            <person name="Probst A.J."/>
            <person name="Castelle C.J."/>
            <person name="Singh A."/>
            <person name="Brown C.T."/>
            <person name="Anantharaman K."/>
            <person name="Sharon I."/>
            <person name="Hug L.A."/>
            <person name="Burstein D."/>
            <person name="Emerson J.B."/>
            <person name="Thomas B.C."/>
            <person name="Banfield J.F."/>
        </authorList>
    </citation>
    <scope>NUCLEOTIDE SEQUENCE [LARGE SCALE GENOMIC DNA]</scope>
    <source>
        <strain evidence="8">CG1_02_47_685</strain>
    </source>
</reference>
<dbReference type="EC" id="4.2.2.29" evidence="7"/>
<dbReference type="AlphaFoldDB" id="A0A1J4VDG8"/>
<evidence type="ECO:0000313" key="9">
    <source>
        <dbReference type="Proteomes" id="UP000183206"/>
    </source>
</evidence>
<sequence length="341" mass="38778">MIDLPPYYKQWFKKVRTVSRSIFRCFKGLRLAREGVLIFLLTVFVVGYIMLVPPVDFPTGRMVRIEEGMTLTRISELLKDDHVIRSRALFEFFTIAIAGDKKVIAGDYYFGSSSSLFDIAQRLTAGTYGLSPKKIRVPEGVTVVDMAKLFSSSFSDITEDDFLAAAEGKEGYLFPDTYFFLSNVKADQVVKEMERNFNIKMTNIQSDINDAKKQLNEIITMASILEKEAGNFESKEIISGILWKRIEIGMPLQVDATFLYINGKSTYDLTLDDLAIDSPYNTYKYKGLPSGPISNPGLDSIEAALHPQSTPYLYYLSDRSGNLYYSRDFEEHKENKHLHLN</sequence>
<feature type="transmembrane region" description="Helical" evidence="7">
    <location>
        <begin position="36"/>
        <end position="55"/>
    </location>
</feature>
<comment type="function">
    <text evidence="7">Functions as a peptidoglycan terminase that cleaves nascent peptidoglycan strands endolytically to terminate their elongation.</text>
</comment>
<evidence type="ECO:0000256" key="3">
    <source>
        <dbReference type="ARBA" id="ARBA00022989"/>
    </source>
</evidence>
<dbReference type="InterPro" id="IPR003770">
    <property type="entry name" value="MLTG-like"/>
</dbReference>
<dbReference type="GO" id="GO:0005886">
    <property type="term" value="C:plasma membrane"/>
    <property type="evidence" value="ECO:0007669"/>
    <property type="project" value="UniProtKB-SubCell"/>
</dbReference>
<dbReference type="EMBL" id="MNVO01000032">
    <property type="protein sequence ID" value="OIO32590.1"/>
    <property type="molecule type" value="Genomic_DNA"/>
</dbReference>
<gene>
    <name evidence="7" type="primary">mltG</name>
    <name evidence="8" type="ORF">AUJ44_02025</name>
</gene>
<evidence type="ECO:0000256" key="7">
    <source>
        <dbReference type="HAMAP-Rule" id="MF_02065"/>
    </source>
</evidence>
<keyword evidence="2 7" id="KW-0812">Transmembrane</keyword>
<proteinExistence type="inferred from homology"/>
<comment type="similarity">
    <text evidence="7">Belongs to the transglycosylase MltG family.</text>
</comment>
<dbReference type="NCBIfam" id="TIGR00247">
    <property type="entry name" value="endolytic transglycosylase MltG"/>
    <property type="match status" value="1"/>
</dbReference>
<evidence type="ECO:0000256" key="5">
    <source>
        <dbReference type="ARBA" id="ARBA00023239"/>
    </source>
</evidence>
<dbReference type="STRING" id="1805282.AUJ44_02025"/>
<comment type="catalytic activity">
    <reaction evidence="7">
        <text>a peptidoglycan chain = a peptidoglycan chain with N-acetyl-1,6-anhydromuramyl-[peptide] at the reducing end + a peptidoglycan chain with N-acetylglucosamine at the non-reducing end.</text>
        <dbReference type="EC" id="4.2.2.29"/>
    </reaction>
</comment>
<dbReference type="Gene3D" id="3.30.1490.480">
    <property type="entry name" value="Endolytic murein transglycosylase"/>
    <property type="match status" value="1"/>
</dbReference>
<dbReference type="HAMAP" id="MF_02065">
    <property type="entry name" value="MltG"/>
    <property type="match status" value="1"/>
</dbReference>
<dbReference type="GO" id="GO:0071555">
    <property type="term" value="P:cell wall organization"/>
    <property type="evidence" value="ECO:0007669"/>
    <property type="project" value="UniProtKB-KW"/>
</dbReference>
<dbReference type="PANTHER" id="PTHR30518">
    <property type="entry name" value="ENDOLYTIC MUREIN TRANSGLYCOSYLASE"/>
    <property type="match status" value="1"/>
</dbReference>
<accession>A0A1J4VDG8</accession>